<dbReference type="GeneID" id="36134107"/>
<dbReference type="Pfam" id="PF00580">
    <property type="entry name" value="UvrD-helicase"/>
    <property type="match status" value="1"/>
</dbReference>
<dbReference type="Pfam" id="PF13361">
    <property type="entry name" value="UvrD_C"/>
    <property type="match status" value="1"/>
</dbReference>
<keyword evidence="4 9" id="KW-0067">ATP-binding</keyword>
<evidence type="ECO:0000256" key="2">
    <source>
        <dbReference type="ARBA" id="ARBA00022801"/>
    </source>
</evidence>
<dbReference type="SUPFAM" id="SSF52540">
    <property type="entry name" value="P-loop containing nucleoside triphosphate hydrolases"/>
    <property type="match status" value="1"/>
</dbReference>
<keyword evidence="1 9" id="KW-0547">Nucleotide-binding</keyword>
<dbReference type="STRING" id="936155.HFELIS_04900"/>
<dbReference type="Pfam" id="PF12705">
    <property type="entry name" value="PDDEXK_1"/>
    <property type="match status" value="1"/>
</dbReference>
<dbReference type="GO" id="GO:0016787">
    <property type="term" value="F:hydrolase activity"/>
    <property type="evidence" value="ECO:0007669"/>
    <property type="project" value="UniProtKB-UniRule"/>
</dbReference>
<dbReference type="GO" id="GO:0005524">
    <property type="term" value="F:ATP binding"/>
    <property type="evidence" value="ECO:0007669"/>
    <property type="project" value="UniProtKB-UniRule"/>
</dbReference>
<reference evidence="11 12" key="1">
    <citation type="journal article" date="2011" name="Genome Biol. Evol.">
        <title>Comparative whole genome sequence analysis of the carcinogenic bacterial model pathogen Helicobacter felis.</title>
        <authorList>
            <person name="Arnold I.C."/>
            <person name="Zigova Z."/>
            <person name="Holden M."/>
            <person name="Lawley T.D."/>
            <person name="Rad R."/>
            <person name="Dougan G."/>
            <person name="Falkow S."/>
            <person name="Bentley S.D."/>
            <person name="Muller A."/>
        </authorList>
    </citation>
    <scope>NUCLEOTIDE SEQUENCE [LARGE SCALE GENOMIC DNA]</scope>
    <source>
        <strain evidence="12">ATCC 49179 / CCUG 28539 / NCTC 12436 / CS1</strain>
    </source>
</reference>
<accession>E7A9U6</accession>
<organism evidence="11 12">
    <name type="scientific">Helicobacter felis (strain ATCC 49179 / CCUG 28539 / NCTC 12436 / CS1)</name>
    <dbReference type="NCBI Taxonomy" id="936155"/>
    <lineage>
        <taxon>Bacteria</taxon>
        <taxon>Pseudomonadati</taxon>
        <taxon>Campylobacterota</taxon>
        <taxon>Epsilonproteobacteria</taxon>
        <taxon>Campylobacterales</taxon>
        <taxon>Helicobacteraceae</taxon>
        <taxon>Helicobacter</taxon>
    </lineage>
</organism>
<comment type="catalytic activity">
    <reaction evidence="6">
        <text>Couples ATP hydrolysis with the unwinding of duplex DNA by translocating in the 3'-5' direction.</text>
        <dbReference type="EC" id="5.6.2.4"/>
    </reaction>
</comment>
<dbReference type="HOGENOM" id="CLU_010638_1_0_7"/>
<name>E7A9U6_HELFC</name>
<dbReference type="GO" id="GO:0003677">
    <property type="term" value="F:DNA binding"/>
    <property type="evidence" value="ECO:0007669"/>
    <property type="project" value="InterPro"/>
</dbReference>
<dbReference type="Gene3D" id="3.40.50.300">
    <property type="entry name" value="P-loop containing nucleotide triphosphate hydrolases"/>
    <property type="match status" value="4"/>
</dbReference>
<dbReference type="GO" id="GO:0000725">
    <property type="term" value="P:recombinational repair"/>
    <property type="evidence" value="ECO:0007669"/>
    <property type="project" value="TreeGrafter"/>
</dbReference>
<comment type="catalytic activity">
    <reaction evidence="8">
        <text>ATP + H2O = ADP + phosphate + H(+)</text>
        <dbReference type="Rhea" id="RHEA:13065"/>
        <dbReference type="ChEBI" id="CHEBI:15377"/>
        <dbReference type="ChEBI" id="CHEBI:15378"/>
        <dbReference type="ChEBI" id="CHEBI:30616"/>
        <dbReference type="ChEBI" id="CHEBI:43474"/>
        <dbReference type="ChEBI" id="CHEBI:456216"/>
        <dbReference type="EC" id="5.6.2.4"/>
    </reaction>
</comment>
<proteinExistence type="predicted"/>
<keyword evidence="3 9" id="KW-0347">Helicase</keyword>
<feature type="domain" description="UvrD-like helicase ATP-binding" evidence="10">
    <location>
        <begin position="1"/>
        <end position="424"/>
    </location>
</feature>
<evidence type="ECO:0000256" key="6">
    <source>
        <dbReference type="ARBA" id="ARBA00034617"/>
    </source>
</evidence>
<dbReference type="eggNOG" id="COG1074">
    <property type="taxonomic scope" value="Bacteria"/>
</dbReference>
<dbReference type="InterPro" id="IPR000212">
    <property type="entry name" value="DNA_helicase_UvrD/REP"/>
</dbReference>
<dbReference type="GO" id="GO:0043138">
    <property type="term" value="F:3'-5' DNA helicase activity"/>
    <property type="evidence" value="ECO:0007669"/>
    <property type="project" value="UniProtKB-EC"/>
</dbReference>
<sequence length="926" mass="105233">MKQPINTNPHLVLRASAGSGKTFALVLRYVALLLQGVRAHEILAITFTNKAAAEMQGRVLKALEELLIDATSNPVEFKNPALLQALQDTYGLDLGFIAPRIPAVYARFIQDKPQIMTIDAFFQRVLRKFSHFVGVSAQFVLSHLDPQEKLLSFIQALKSKDKESLRRFCAHVLNASKSFNATEALKSILDLYYSGVQMQVSQVGVLNLSALKEEILERARTLQAQIHQRVPTQRAKDALKCANLQEVFSCHKPITEGASYYYFKKYGLEDLNSDFEALKEKIISYYKWQEILIFQEVERFLDLYATHTHSPTQLDFNAIALKTHALLAGNLVDRDFFYFRLDGRISHILVDEFQDTSVLQYQILQPLIAEIKAGRGQSLADRSVFFVGDVKQSIYGFRGSYSDLFTHACAEFSSSELDTNYRSDKAVLDFVNATFSKKFEGQYSAQKAHPKAKEGFVKVCKVHDLLEALCAEVCALLEAKVPPQEIAILCFKNQDAITIRDFLLQSPQPSLQGVALISETDTRLLAQREAKILLHALKHALVPQQNKPYHMACMAKLLGLPLHTPLQLPPFNSSLSAYLLATMRAFQLYSDPARHLLELSLNQHDIEQFIATLEKEALGFNHTATQGIKIMTIHKSKGMEFGHVIVVEPFSNKRPDTSKFFTLYDQKRLRPFYRQKYRENFDSEYTKALETLKKRNVREDQNVLYVACTRAKHSLIVIQDSHKSVFNWEEMQVGTITPAQTLTSPQTTASNTPALLENQKAFGRQNDHLHKQISSSPDALALRFGQALHKALELHYGYGIALAQLQPYLQHHFAFMRVEASQVLKRLQALQQEQTFQELLERGTPSVELSFKIDQSVLRMDMLINNPQEKQLWILDYKSGSTYSHTHQQQILSYQESVQRLYSDYSVQATLIYALQSGIQIRPISS</sequence>
<dbReference type="PANTHER" id="PTHR11070:SF67">
    <property type="entry name" value="DNA 3'-5' HELICASE"/>
    <property type="match status" value="1"/>
</dbReference>
<dbReference type="InterPro" id="IPR038726">
    <property type="entry name" value="PDDEXK_AddAB-type"/>
</dbReference>
<dbReference type="OrthoDB" id="9810135at2"/>
<dbReference type="GO" id="GO:0005829">
    <property type="term" value="C:cytosol"/>
    <property type="evidence" value="ECO:0007669"/>
    <property type="project" value="TreeGrafter"/>
</dbReference>
<dbReference type="KEGG" id="hfe:HFELIS_04900"/>
<dbReference type="EMBL" id="FQ670179">
    <property type="protein sequence ID" value="CBY82574.1"/>
    <property type="molecule type" value="Genomic_DNA"/>
</dbReference>
<dbReference type="PROSITE" id="PS51198">
    <property type="entry name" value="UVRD_HELICASE_ATP_BIND"/>
    <property type="match status" value="1"/>
</dbReference>
<dbReference type="AlphaFoldDB" id="E7A9U6"/>
<dbReference type="EC" id="5.6.2.4" evidence="7"/>
<dbReference type="Proteomes" id="UP000007934">
    <property type="component" value="Chromosome"/>
</dbReference>
<evidence type="ECO:0000256" key="7">
    <source>
        <dbReference type="ARBA" id="ARBA00034808"/>
    </source>
</evidence>
<evidence type="ECO:0000256" key="4">
    <source>
        <dbReference type="ARBA" id="ARBA00022840"/>
    </source>
</evidence>
<protein>
    <recommendedName>
        <fullName evidence="7">DNA 3'-5' helicase</fullName>
        <ecNumber evidence="7">5.6.2.4</ecNumber>
    </recommendedName>
</protein>
<evidence type="ECO:0000313" key="12">
    <source>
        <dbReference type="Proteomes" id="UP000007934"/>
    </source>
</evidence>
<evidence type="ECO:0000259" key="10">
    <source>
        <dbReference type="PROSITE" id="PS51198"/>
    </source>
</evidence>
<evidence type="ECO:0000256" key="9">
    <source>
        <dbReference type="PROSITE-ProRule" id="PRU00560"/>
    </source>
</evidence>
<keyword evidence="12" id="KW-1185">Reference proteome</keyword>
<dbReference type="PANTHER" id="PTHR11070">
    <property type="entry name" value="UVRD / RECB / PCRA DNA HELICASE FAMILY MEMBER"/>
    <property type="match status" value="1"/>
</dbReference>
<keyword evidence="2 9" id="KW-0378">Hydrolase</keyword>
<keyword evidence="5" id="KW-0413">Isomerase</keyword>
<evidence type="ECO:0000256" key="3">
    <source>
        <dbReference type="ARBA" id="ARBA00022806"/>
    </source>
</evidence>
<evidence type="ECO:0000256" key="5">
    <source>
        <dbReference type="ARBA" id="ARBA00023235"/>
    </source>
</evidence>
<feature type="binding site" evidence="9">
    <location>
        <begin position="15"/>
        <end position="22"/>
    </location>
    <ligand>
        <name>ATP</name>
        <dbReference type="ChEBI" id="CHEBI:30616"/>
    </ligand>
</feature>
<dbReference type="InterPro" id="IPR014017">
    <property type="entry name" value="DNA_helicase_UvrD-like_C"/>
</dbReference>
<evidence type="ECO:0000256" key="8">
    <source>
        <dbReference type="ARBA" id="ARBA00048988"/>
    </source>
</evidence>
<dbReference type="NCBIfam" id="NF010485">
    <property type="entry name" value="PRK13909.1-2"/>
    <property type="match status" value="1"/>
</dbReference>
<gene>
    <name evidence="11" type="ordered locus">Hfelis_04900</name>
</gene>
<dbReference type="InterPro" id="IPR014016">
    <property type="entry name" value="UvrD-like_ATP-bd"/>
</dbReference>
<evidence type="ECO:0000256" key="1">
    <source>
        <dbReference type="ARBA" id="ARBA00022741"/>
    </source>
</evidence>
<dbReference type="RefSeq" id="WP_013468943.1">
    <property type="nucleotide sequence ID" value="NC_014810.2"/>
</dbReference>
<evidence type="ECO:0000313" key="11">
    <source>
        <dbReference type="EMBL" id="CBY82574.1"/>
    </source>
</evidence>
<dbReference type="InterPro" id="IPR027417">
    <property type="entry name" value="P-loop_NTPase"/>
</dbReference>